<feature type="compositionally biased region" description="Acidic residues" evidence="1">
    <location>
        <begin position="85"/>
        <end position="99"/>
    </location>
</feature>
<feature type="compositionally biased region" description="Polar residues" evidence="1">
    <location>
        <begin position="68"/>
        <end position="78"/>
    </location>
</feature>
<evidence type="ECO:0000313" key="2">
    <source>
        <dbReference type="EMBL" id="CAK1540037.1"/>
    </source>
</evidence>
<evidence type="ECO:0000256" key="1">
    <source>
        <dbReference type="SAM" id="MobiDB-lite"/>
    </source>
</evidence>
<sequence>MCPAGGASGEDATPPTQGTSNAILPPGHCCLYLYQPTPHLEMQTDEEEWLEGKLDSAKSEKRDEKSNSGEQETLNQSEMLLGLEDGQDDEMLEDVENDEFPEKSPEPLDPEEPPEIINKLAAEAAIDLRFICDDYELFDVPPPTHRKLTL</sequence>
<protein>
    <submittedName>
        <fullName evidence="2">Uncharacterized protein</fullName>
    </submittedName>
</protein>
<accession>A0AAV1ITW8</accession>
<gene>
    <name evidence="2" type="ORF">LNINA_LOCUS124</name>
</gene>
<dbReference type="AlphaFoldDB" id="A0AAV1ITW8"/>
<comment type="caution">
    <text evidence="2">The sequence shown here is derived from an EMBL/GenBank/DDBJ whole genome shotgun (WGS) entry which is preliminary data.</text>
</comment>
<reference evidence="2 3" key="1">
    <citation type="submission" date="2023-11" db="EMBL/GenBank/DDBJ databases">
        <authorList>
            <person name="Okamura Y."/>
        </authorList>
    </citation>
    <scope>NUCLEOTIDE SEQUENCE [LARGE SCALE GENOMIC DNA]</scope>
</reference>
<name>A0AAV1ITW8_9NEOP</name>
<feature type="region of interest" description="Disordered" evidence="1">
    <location>
        <begin position="43"/>
        <end position="115"/>
    </location>
</feature>
<dbReference type="Proteomes" id="UP001497472">
    <property type="component" value="Unassembled WGS sequence"/>
</dbReference>
<proteinExistence type="predicted"/>
<dbReference type="EMBL" id="CAVLEF010000001">
    <property type="protein sequence ID" value="CAK1540037.1"/>
    <property type="molecule type" value="Genomic_DNA"/>
</dbReference>
<feature type="compositionally biased region" description="Basic and acidic residues" evidence="1">
    <location>
        <begin position="50"/>
        <end position="67"/>
    </location>
</feature>
<feature type="region of interest" description="Disordered" evidence="1">
    <location>
        <begin position="1"/>
        <end position="23"/>
    </location>
</feature>
<organism evidence="2 3">
    <name type="scientific">Leptosia nina</name>
    <dbReference type="NCBI Taxonomy" id="320188"/>
    <lineage>
        <taxon>Eukaryota</taxon>
        <taxon>Metazoa</taxon>
        <taxon>Ecdysozoa</taxon>
        <taxon>Arthropoda</taxon>
        <taxon>Hexapoda</taxon>
        <taxon>Insecta</taxon>
        <taxon>Pterygota</taxon>
        <taxon>Neoptera</taxon>
        <taxon>Endopterygota</taxon>
        <taxon>Lepidoptera</taxon>
        <taxon>Glossata</taxon>
        <taxon>Ditrysia</taxon>
        <taxon>Papilionoidea</taxon>
        <taxon>Pieridae</taxon>
        <taxon>Pierinae</taxon>
        <taxon>Leptosia</taxon>
    </lineage>
</organism>
<keyword evidence="3" id="KW-1185">Reference proteome</keyword>
<evidence type="ECO:0000313" key="3">
    <source>
        <dbReference type="Proteomes" id="UP001497472"/>
    </source>
</evidence>